<keyword evidence="4 6" id="KW-0560">Oxidoreductase</keyword>
<evidence type="ECO:0000313" key="7">
    <source>
        <dbReference type="Proteomes" id="UP000320421"/>
    </source>
</evidence>
<dbReference type="EC" id="1.-.-.-" evidence="6"/>
<dbReference type="Proteomes" id="UP000320421">
    <property type="component" value="Chromosome"/>
</dbReference>
<organism evidence="6 7">
    <name type="scientific">Gimesia chilikensis</name>
    <dbReference type="NCBI Taxonomy" id="2605989"/>
    <lineage>
        <taxon>Bacteria</taxon>
        <taxon>Pseudomonadati</taxon>
        <taxon>Planctomycetota</taxon>
        <taxon>Planctomycetia</taxon>
        <taxon>Planctomycetales</taxon>
        <taxon>Planctomycetaceae</taxon>
        <taxon>Gimesia</taxon>
    </lineage>
</organism>
<dbReference type="EMBL" id="CP036266">
    <property type="protein sequence ID" value="QDT20604.1"/>
    <property type="molecule type" value="Genomic_DNA"/>
</dbReference>
<dbReference type="Pfam" id="PF02913">
    <property type="entry name" value="FAD-oxidase_C"/>
    <property type="match status" value="2"/>
</dbReference>
<dbReference type="PROSITE" id="PS51387">
    <property type="entry name" value="FAD_PCMH"/>
    <property type="match status" value="1"/>
</dbReference>
<reference evidence="6 7" key="1">
    <citation type="submission" date="2019-02" db="EMBL/GenBank/DDBJ databases">
        <title>Deep-cultivation of Planctomycetes and their phenomic and genomic characterization uncovers novel biology.</title>
        <authorList>
            <person name="Wiegand S."/>
            <person name="Jogler M."/>
            <person name="Boedeker C."/>
            <person name="Pinto D."/>
            <person name="Vollmers J."/>
            <person name="Rivas-Marin E."/>
            <person name="Kohn T."/>
            <person name="Peeters S.H."/>
            <person name="Heuer A."/>
            <person name="Rast P."/>
            <person name="Oberbeckmann S."/>
            <person name="Bunk B."/>
            <person name="Jeske O."/>
            <person name="Meyerdierks A."/>
            <person name="Storesund J.E."/>
            <person name="Kallscheuer N."/>
            <person name="Luecker S."/>
            <person name="Lage O.M."/>
            <person name="Pohl T."/>
            <person name="Merkel B.J."/>
            <person name="Hornburger P."/>
            <person name="Mueller R.-W."/>
            <person name="Bruemmer F."/>
            <person name="Labrenz M."/>
            <person name="Spormann A.M."/>
            <person name="Op den Camp H."/>
            <person name="Overmann J."/>
            <person name="Amann R."/>
            <person name="Jetten M.S.M."/>
            <person name="Mascher T."/>
            <person name="Medema M.H."/>
            <person name="Devos D.P."/>
            <person name="Kaster A.-K."/>
            <person name="Ovreas L."/>
            <person name="Rohde M."/>
            <person name="Galperin M.Y."/>
            <person name="Jogler C."/>
        </authorList>
    </citation>
    <scope>NUCLEOTIDE SEQUENCE [LARGE SCALE GENOMIC DNA]</scope>
    <source>
        <strain evidence="6 7">HG66A1</strain>
    </source>
</reference>
<protein>
    <submittedName>
        <fullName evidence="6">Putative FAD-linked oxidoreductase</fullName>
        <ecNumber evidence="6">1.-.-.-</ecNumber>
    </submittedName>
</protein>
<dbReference type="Gene3D" id="3.30.465.10">
    <property type="match status" value="1"/>
</dbReference>
<proteinExistence type="predicted"/>
<dbReference type="InterPro" id="IPR036318">
    <property type="entry name" value="FAD-bd_PCMH-like_sf"/>
</dbReference>
<dbReference type="PANTHER" id="PTHR11748">
    <property type="entry name" value="D-LACTATE DEHYDROGENASE"/>
    <property type="match status" value="1"/>
</dbReference>
<dbReference type="InterPro" id="IPR006094">
    <property type="entry name" value="Oxid_FAD_bind_N"/>
</dbReference>
<evidence type="ECO:0000259" key="5">
    <source>
        <dbReference type="PROSITE" id="PS51387"/>
    </source>
</evidence>
<evidence type="ECO:0000256" key="2">
    <source>
        <dbReference type="ARBA" id="ARBA00022630"/>
    </source>
</evidence>
<dbReference type="SUPFAM" id="SSF55103">
    <property type="entry name" value="FAD-linked oxidases, C-terminal domain"/>
    <property type="match status" value="1"/>
</dbReference>
<keyword evidence="2" id="KW-0285">Flavoprotein</keyword>
<accession>A0A517PMK6</accession>
<dbReference type="Pfam" id="PF01565">
    <property type="entry name" value="FAD_binding_4"/>
    <property type="match status" value="1"/>
</dbReference>
<dbReference type="GO" id="GO:0071949">
    <property type="term" value="F:FAD binding"/>
    <property type="evidence" value="ECO:0007669"/>
    <property type="project" value="InterPro"/>
</dbReference>
<evidence type="ECO:0000256" key="1">
    <source>
        <dbReference type="ARBA" id="ARBA00001974"/>
    </source>
</evidence>
<dbReference type="InterPro" id="IPR004113">
    <property type="entry name" value="FAD-bd_oxidored_4_C"/>
</dbReference>
<dbReference type="SUPFAM" id="SSF56176">
    <property type="entry name" value="FAD-binding/transporter-associated domain-like"/>
    <property type="match status" value="1"/>
</dbReference>
<dbReference type="InterPro" id="IPR016164">
    <property type="entry name" value="FAD-linked_Oxase-like_C"/>
</dbReference>
<evidence type="ECO:0000313" key="6">
    <source>
        <dbReference type="EMBL" id="QDT20604.1"/>
    </source>
</evidence>
<dbReference type="PANTHER" id="PTHR11748:SF103">
    <property type="entry name" value="GLYCOLATE OXIDASE SUBUNIT GLCE"/>
    <property type="match status" value="1"/>
</dbReference>
<dbReference type="GO" id="GO:0016491">
    <property type="term" value="F:oxidoreductase activity"/>
    <property type="evidence" value="ECO:0007669"/>
    <property type="project" value="UniProtKB-KW"/>
</dbReference>
<gene>
    <name evidence="6" type="ORF">HG66A1_23920</name>
</gene>
<dbReference type="AlphaFoldDB" id="A0A517PMK6"/>
<evidence type="ECO:0000256" key="3">
    <source>
        <dbReference type="ARBA" id="ARBA00022827"/>
    </source>
</evidence>
<feature type="domain" description="FAD-binding PCMH-type" evidence="5">
    <location>
        <begin position="48"/>
        <end position="228"/>
    </location>
</feature>
<keyword evidence="7" id="KW-1185">Reference proteome</keyword>
<name>A0A517PMK6_9PLAN</name>
<dbReference type="InterPro" id="IPR016169">
    <property type="entry name" value="FAD-bd_PCMH_sub2"/>
</dbReference>
<dbReference type="InterPro" id="IPR016166">
    <property type="entry name" value="FAD-bd_PCMH"/>
</dbReference>
<keyword evidence="3" id="KW-0274">FAD</keyword>
<comment type="cofactor">
    <cofactor evidence="1">
        <name>FAD</name>
        <dbReference type="ChEBI" id="CHEBI:57692"/>
    </cofactor>
</comment>
<evidence type="ECO:0000256" key="4">
    <source>
        <dbReference type="ARBA" id="ARBA00023002"/>
    </source>
</evidence>
<dbReference type="OrthoDB" id="9767256at2"/>
<sequence>MEKNRRQLSVYHTLADGLHTDLQLLLMSQQDMLLFCSQQIERPFMTLTHSGTPEDFVPTSQSELSRFLSDNATSARKQTFPVGGRTSLSVCCPDSHSGPLICTSQLNRVVDYPVRDMTITVEAGMRLDQLNEIISAEGQRLPIDVPQSNRATIGGVIATNTSGPRRFSYGTIRDYVIGISAVDGVGNLFKSGGRVVKNVAGYDLGKMLIGSLGTLSVISQVSLNLRPRPECMQLVWFDFDSCQSVDQALEAIVTSGTRPTAIEYCNSKAARQITAESRIELPNDNHAVCICYEGPENVVKWQAQQIIDEWRAISSLDAQIIEEAQASQLYNALTEYQTSSDDPVTLKAVVLPSQMMSFIETATSLNIAAQAHAADGIVFGHLPDSASSLENVNQILEQLQSVIDPGTGYLTIYQCESDWAESLPLFCSPPAGWELMQQLKQALDPLQLLNTRRFTELVKS</sequence>